<dbReference type="EMBL" id="BTRK01000003">
    <property type="protein sequence ID" value="GMR43181.1"/>
    <property type="molecule type" value="Genomic_DNA"/>
</dbReference>
<keyword evidence="3" id="KW-1185">Reference proteome</keyword>
<feature type="non-terminal residue" evidence="2">
    <location>
        <position position="1"/>
    </location>
</feature>
<name>A0AAN4ZQF1_9BILA</name>
<feature type="non-terminal residue" evidence="2">
    <location>
        <position position="81"/>
    </location>
</feature>
<gene>
    <name evidence="2" type="ORF">PMAYCL1PPCAC_13376</name>
</gene>
<protein>
    <submittedName>
        <fullName evidence="2">Uncharacterized protein</fullName>
    </submittedName>
</protein>
<feature type="region of interest" description="Disordered" evidence="1">
    <location>
        <begin position="53"/>
        <end position="81"/>
    </location>
</feature>
<proteinExistence type="predicted"/>
<evidence type="ECO:0000256" key="1">
    <source>
        <dbReference type="SAM" id="MobiDB-lite"/>
    </source>
</evidence>
<evidence type="ECO:0000313" key="2">
    <source>
        <dbReference type="EMBL" id="GMR43181.1"/>
    </source>
</evidence>
<sequence>WSLRLRTSEYPNEIEISRGRGTAVGTYISREHLAGTLPQCRQSTRAPRRCTCTSVSLSDPPPFPLSSPSPCRSRLSVDTRR</sequence>
<dbReference type="AlphaFoldDB" id="A0AAN4ZQF1"/>
<comment type="caution">
    <text evidence="2">The sequence shown here is derived from an EMBL/GenBank/DDBJ whole genome shotgun (WGS) entry which is preliminary data.</text>
</comment>
<organism evidence="2 3">
    <name type="scientific">Pristionchus mayeri</name>
    <dbReference type="NCBI Taxonomy" id="1317129"/>
    <lineage>
        <taxon>Eukaryota</taxon>
        <taxon>Metazoa</taxon>
        <taxon>Ecdysozoa</taxon>
        <taxon>Nematoda</taxon>
        <taxon>Chromadorea</taxon>
        <taxon>Rhabditida</taxon>
        <taxon>Rhabditina</taxon>
        <taxon>Diplogasteromorpha</taxon>
        <taxon>Diplogasteroidea</taxon>
        <taxon>Neodiplogasteridae</taxon>
        <taxon>Pristionchus</taxon>
    </lineage>
</organism>
<reference evidence="3" key="1">
    <citation type="submission" date="2022-10" db="EMBL/GenBank/DDBJ databases">
        <title>Genome assembly of Pristionchus species.</title>
        <authorList>
            <person name="Yoshida K."/>
            <person name="Sommer R.J."/>
        </authorList>
    </citation>
    <scope>NUCLEOTIDE SEQUENCE [LARGE SCALE GENOMIC DNA]</scope>
    <source>
        <strain evidence="3">RS5460</strain>
    </source>
</reference>
<accession>A0AAN4ZQF1</accession>
<dbReference type="Proteomes" id="UP001328107">
    <property type="component" value="Unassembled WGS sequence"/>
</dbReference>
<evidence type="ECO:0000313" key="3">
    <source>
        <dbReference type="Proteomes" id="UP001328107"/>
    </source>
</evidence>